<evidence type="ECO:0000256" key="1">
    <source>
        <dbReference type="SAM" id="Phobius"/>
    </source>
</evidence>
<dbReference type="EMBL" id="JAERQJ010000008">
    <property type="protein sequence ID" value="MBL0685292.1"/>
    <property type="molecule type" value="Genomic_DNA"/>
</dbReference>
<keyword evidence="1" id="KW-0472">Membrane</keyword>
<name>A0A936ZTT8_9FLAO</name>
<reference evidence="2" key="1">
    <citation type="submission" date="2021-01" db="EMBL/GenBank/DDBJ databases">
        <authorList>
            <person name="Zhong Y.L."/>
        </authorList>
    </citation>
    <scope>NUCLEOTIDE SEQUENCE</scope>
    <source>
        <strain evidence="2">KCTC 23302</strain>
    </source>
</reference>
<evidence type="ECO:0000313" key="3">
    <source>
        <dbReference type="Proteomes" id="UP000651057"/>
    </source>
</evidence>
<feature type="transmembrane region" description="Helical" evidence="1">
    <location>
        <begin position="69"/>
        <end position="87"/>
    </location>
</feature>
<dbReference type="AlphaFoldDB" id="A0A936ZTT8"/>
<keyword evidence="1" id="KW-0812">Transmembrane</keyword>
<protein>
    <submittedName>
        <fullName evidence="2">Uncharacterized protein</fullName>
    </submittedName>
</protein>
<evidence type="ECO:0000313" key="2">
    <source>
        <dbReference type="EMBL" id="MBL0685292.1"/>
    </source>
</evidence>
<dbReference type="RefSeq" id="WP_201923264.1">
    <property type="nucleotide sequence ID" value="NZ_BAABAX010000002.1"/>
</dbReference>
<proteinExistence type="predicted"/>
<keyword evidence="1" id="KW-1133">Transmembrane helix</keyword>
<organism evidence="2 3">
    <name type="scientific">Aquimarina mytili</name>
    <dbReference type="NCBI Taxonomy" id="874423"/>
    <lineage>
        <taxon>Bacteria</taxon>
        <taxon>Pseudomonadati</taxon>
        <taxon>Bacteroidota</taxon>
        <taxon>Flavobacteriia</taxon>
        <taxon>Flavobacteriales</taxon>
        <taxon>Flavobacteriaceae</taxon>
        <taxon>Aquimarina</taxon>
    </lineage>
</organism>
<dbReference type="Proteomes" id="UP000651057">
    <property type="component" value="Unassembled WGS sequence"/>
</dbReference>
<accession>A0A936ZTT8</accession>
<sequence length="94" mass="10797">MLYENYLISDQTYNLLDIISRVIWASVLGLFGNKFYQLEADRKISRVINANLSERETEAKLGKVGGTTLTPHLILVLIIGILMYLFHQGYLDNY</sequence>
<gene>
    <name evidence="2" type="ORF">JJQ60_17295</name>
</gene>
<keyword evidence="3" id="KW-1185">Reference proteome</keyword>
<comment type="caution">
    <text evidence="2">The sequence shown here is derived from an EMBL/GenBank/DDBJ whole genome shotgun (WGS) entry which is preliminary data.</text>
</comment>